<feature type="signal peptide" evidence="7">
    <location>
        <begin position="1"/>
        <end position="23"/>
    </location>
</feature>
<keyword evidence="3 6" id="KW-0561">Oxygen transport</keyword>
<keyword evidence="5" id="KW-0408">Iron</keyword>
<evidence type="ECO:0000256" key="6">
    <source>
        <dbReference type="RuleBase" id="RU000356"/>
    </source>
</evidence>
<keyword evidence="4" id="KW-0479">Metal-binding</keyword>
<dbReference type="InterPro" id="IPR000971">
    <property type="entry name" value="Globin"/>
</dbReference>
<feature type="chain" id="PRO_5046453635" evidence="7">
    <location>
        <begin position="24"/>
        <end position="224"/>
    </location>
</feature>
<accession>A0ABM0GLE0</accession>
<dbReference type="PANTHER" id="PTHR46458">
    <property type="entry name" value="BLR2807 PROTEIN"/>
    <property type="match status" value="1"/>
</dbReference>
<dbReference type="Gene3D" id="1.10.490.10">
    <property type="entry name" value="Globins"/>
    <property type="match status" value="1"/>
</dbReference>
<gene>
    <name evidence="10" type="primary">LOC100366851</name>
</gene>
<dbReference type="GeneID" id="100366851"/>
<dbReference type="RefSeq" id="XP_002732490.1">
    <property type="nucleotide sequence ID" value="XM_002732444.2"/>
</dbReference>
<feature type="domain" description="Globin" evidence="8">
    <location>
        <begin position="65"/>
        <end position="213"/>
    </location>
</feature>
<evidence type="ECO:0000256" key="1">
    <source>
        <dbReference type="ARBA" id="ARBA00022448"/>
    </source>
</evidence>
<organism evidence="9 10">
    <name type="scientific">Saccoglossus kowalevskii</name>
    <name type="common">Acorn worm</name>
    <dbReference type="NCBI Taxonomy" id="10224"/>
    <lineage>
        <taxon>Eukaryota</taxon>
        <taxon>Metazoa</taxon>
        <taxon>Hemichordata</taxon>
        <taxon>Enteropneusta</taxon>
        <taxon>Harrimaniidae</taxon>
        <taxon>Saccoglossus</taxon>
    </lineage>
</organism>
<keyword evidence="7" id="KW-0732">Signal</keyword>
<dbReference type="CDD" id="cd01040">
    <property type="entry name" value="Mb-like"/>
    <property type="match status" value="1"/>
</dbReference>
<dbReference type="PROSITE" id="PS01033">
    <property type="entry name" value="GLOBIN"/>
    <property type="match status" value="1"/>
</dbReference>
<keyword evidence="9" id="KW-1185">Reference proteome</keyword>
<proteinExistence type="inferred from homology"/>
<evidence type="ECO:0000256" key="2">
    <source>
        <dbReference type="ARBA" id="ARBA00022617"/>
    </source>
</evidence>
<dbReference type="PANTHER" id="PTHR46458:SF1">
    <property type="entry name" value="GEO09476P1"/>
    <property type="match status" value="1"/>
</dbReference>
<dbReference type="PRINTS" id="PR01907">
    <property type="entry name" value="WORMGLOBIN"/>
</dbReference>
<keyword evidence="1 6" id="KW-0813">Transport</keyword>
<dbReference type="Proteomes" id="UP000694865">
    <property type="component" value="Unplaced"/>
</dbReference>
<evidence type="ECO:0000256" key="5">
    <source>
        <dbReference type="ARBA" id="ARBA00023004"/>
    </source>
</evidence>
<evidence type="ECO:0000259" key="8">
    <source>
        <dbReference type="PROSITE" id="PS01033"/>
    </source>
</evidence>
<dbReference type="InterPro" id="IPR009050">
    <property type="entry name" value="Globin-like_sf"/>
</dbReference>
<evidence type="ECO:0000313" key="10">
    <source>
        <dbReference type="RefSeq" id="XP_002732490.1"/>
    </source>
</evidence>
<comment type="similarity">
    <text evidence="6">Belongs to the globin family.</text>
</comment>
<dbReference type="SUPFAM" id="SSF46458">
    <property type="entry name" value="Globin-like"/>
    <property type="match status" value="1"/>
</dbReference>
<dbReference type="InterPro" id="IPR044399">
    <property type="entry name" value="Mb-like_M"/>
</dbReference>
<evidence type="ECO:0000313" key="9">
    <source>
        <dbReference type="Proteomes" id="UP000694865"/>
    </source>
</evidence>
<reference evidence="10" key="1">
    <citation type="submission" date="2025-08" db="UniProtKB">
        <authorList>
            <consortium name="RefSeq"/>
        </authorList>
    </citation>
    <scope>IDENTIFICATION</scope>
    <source>
        <tissue evidence="10">Testes</tissue>
    </source>
</reference>
<dbReference type="InterPro" id="IPR012292">
    <property type="entry name" value="Globin/Proto"/>
</dbReference>
<dbReference type="Pfam" id="PF00042">
    <property type="entry name" value="Globin"/>
    <property type="match status" value="1"/>
</dbReference>
<sequence length="224" mass="24857">MHRKAVAILYVVVMAELMSYAVCLPVNGTSDALTFDEFAKIERANLMQYQSAKLAKLEVPNAVTTLTPSEAIAIQSTWLFVYEDKEENGVELFVKLFTEHPDYQALFGYLEGIVGIENIKNVPFLRVHASHVLIYLNTMLESLNDGTILVELLKTLGYTHVGLNLTPEHFDALGPILISLLQEKGGDSFTPFAEKAWLKGWGVMKSVIVGALENGYQLEDGLGY</sequence>
<dbReference type="InterPro" id="IPR050532">
    <property type="entry name" value="Globin-like_OT"/>
</dbReference>
<keyword evidence="2 6" id="KW-0349">Heme</keyword>
<evidence type="ECO:0000256" key="7">
    <source>
        <dbReference type="SAM" id="SignalP"/>
    </source>
</evidence>
<protein>
    <submittedName>
        <fullName evidence="10">Globin D, coelomic-like</fullName>
    </submittedName>
</protein>
<evidence type="ECO:0000256" key="3">
    <source>
        <dbReference type="ARBA" id="ARBA00022621"/>
    </source>
</evidence>
<evidence type="ECO:0000256" key="4">
    <source>
        <dbReference type="ARBA" id="ARBA00022723"/>
    </source>
</evidence>
<name>A0ABM0GLE0_SACKO</name>